<dbReference type="Proteomes" id="UP000318405">
    <property type="component" value="Unassembled WGS sequence"/>
</dbReference>
<keyword evidence="5 7" id="KW-1133">Transmembrane helix</keyword>
<dbReference type="SUPFAM" id="SSF161098">
    <property type="entry name" value="MetI-like"/>
    <property type="match status" value="1"/>
</dbReference>
<protein>
    <submittedName>
        <fullName evidence="9">ABC transporter permease</fullName>
    </submittedName>
</protein>
<gene>
    <name evidence="9" type="ORF">FOZ76_15300</name>
</gene>
<evidence type="ECO:0000256" key="4">
    <source>
        <dbReference type="ARBA" id="ARBA00022692"/>
    </source>
</evidence>
<dbReference type="InterPro" id="IPR000515">
    <property type="entry name" value="MetI-like"/>
</dbReference>
<dbReference type="GO" id="GO:0055085">
    <property type="term" value="P:transmembrane transport"/>
    <property type="evidence" value="ECO:0007669"/>
    <property type="project" value="InterPro"/>
</dbReference>
<dbReference type="AlphaFoldDB" id="A0A556AIS5"/>
<dbReference type="InterPro" id="IPR025966">
    <property type="entry name" value="OppC_N"/>
</dbReference>
<feature type="transmembrane region" description="Helical" evidence="7">
    <location>
        <begin position="235"/>
        <end position="256"/>
    </location>
</feature>
<proteinExistence type="inferred from homology"/>
<feature type="transmembrane region" description="Helical" evidence="7">
    <location>
        <begin position="70"/>
        <end position="96"/>
    </location>
</feature>
<dbReference type="InterPro" id="IPR050366">
    <property type="entry name" value="BP-dependent_transpt_permease"/>
</dbReference>
<keyword evidence="10" id="KW-1185">Reference proteome</keyword>
<keyword evidence="6 7" id="KW-0472">Membrane</keyword>
<dbReference type="InterPro" id="IPR035906">
    <property type="entry name" value="MetI-like_sf"/>
</dbReference>
<comment type="similarity">
    <text evidence="7">Belongs to the binding-protein-dependent transport system permease family.</text>
</comment>
<evidence type="ECO:0000256" key="7">
    <source>
        <dbReference type="RuleBase" id="RU363032"/>
    </source>
</evidence>
<accession>A0A556AIS5</accession>
<reference evidence="9 10" key="1">
    <citation type="submission" date="2019-07" db="EMBL/GenBank/DDBJ databases">
        <title>Qingshengfaniella alkalisoli gen. nov., sp. nov., isolated from saline soil.</title>
        <authorList>
            <person name="Xu L."/>
            <person name="Huang X.-X."/>
            <person name="Sun J.-Q."/>
        </authorList>
    </citation>
    <scope>NUCLEOTIDE SEQUENCE [LARGE SCALE GENOMIC DNA]</scope>
    <source>
        <strain evidence="9 10">DSM 27279</strain>
    </source>
</reference>
<evidence type="ECO:0000256" key="1">
    <source>
        <dbReference type="ARBA" id="ARBA00004651"/>
    </source>
</evidence>
<evidence type="ECO:0000256" key="5">
    <source>
        <dbReference type="ARBA" id="ARBA00022989"/>
    </source>
</evidence>
<dbReference type="Pfam" id="PF00528">
    <property type="entry name" value="BPD_transp_1"/>
    <property type="match status" value="1"/>
</dbReference>
<evidence type="ECO:0000259" key="8">
    <source>
        <dbReference type="PROSITE" id="PS50928"/>
    </source>
</evidence>
<dbReference type="GO" id="GO:0005886">
    <property type="term" value="C:plasma membrane"/>
    <property type="evidence" value="ECO:0007669"/>
    <property type="project" value="UniProtKB-SubCell"/>
</dbReference>
<dbReference type="EMBL" id="VLTJ01000029">
    <property type="protein sequence ID" value="TSH92770.1"/>
    <property type="molecule type" value="Genomic_DNA"/>
</dbReference>
<evidence type="ECO:0000256" key="6">
    <source>
        <dbReference type="ARBA" id="ARBA00023136"/>
    </source>
</evidence>
<keyword evidence="4 7" id="KW-0812">Transmembrane</keyword>
<evidence type="ECO:0000313" key="10">
    <source>
        <dbReference type="Proteomes" id="UP000318405"/>
    </source>
</evidence>
<feature type="domain" description="ABC transmembrane type-1" evidence="8">
    <location>
        <begin position="68"/>
        <end position="257"/>
    </location>
</feature>
<evidence type="ECO:0000256" key="3">
    <source>
        <dbReference type="ARBA" id="ARBA00022475"/>
    </source>
</evidence>
<dbReference type="OrthoDB" id="9783218at2"/>
<feature type="transmembrane region" description="Helical" evidence="7">
    <location>
        <begin position="12"/>
        <end position="29"/>
    </location>
</feature>
<dbReference type="CDD" id="cd06261">
    <property type="entry name" value="TM_PBP2"/>
    <property type="match status" value="1"/>
</dbReference>
<sequence>MTRSAGLSRWPWAVLAAIVLVALAGPWLAGHDPYAQDLLARNQPPSPAHWLGTDNFGRDLLSRLVAGTGLTLLVALGASLLALVGGAGLGIAACALGRPARAIVFAGFDIVRTLPAILLALALMVAMGVGTASVILAVGVAFMPQFGYVARAVYERETASGYVLAARTLGVAPATIAWRHIMPNAAGALLTQLAIILPRTIVTESVLSFFGLGVSPDEPTWGRIIATAVPYAERAPSALLFPVLALALTSLALSLAGNQLRLRYDPLQRPTAAQG</sequence>
<organism evidence="9 10">
    <name type="scientific">Verticiella sediminum</name>
    <dbReference type="NCBI Taxonomy" id="1247510"/>
    <lineage>
        <taxon>Bacteria</taxon>
        <taxon>Pseudomonadati</taxon>
        <taxon>Pseudomonadota</taxon>
        <taxon>Betaproteobacteria</taxon>
        <taxon>Burkholderiales</taxon>
        <taxon>Alcaligenaceae</taxon>
        <taxon>Verticiella</taxon>
    </lineage>
</organism>
<name>A0A556AIS5_9BURK</name>
<dbReference type="PROSITE" id="PS50928">
    <property type="entry name" value="ABC_TM1"/>
    <property type="match status" value="1"/>
</dbReference>
<dbReference type="RefSeq" id="WP_143949136.1">
    <property type="nucleotide sequence ID" value="NZ_BAABMB010000001.1"/>
</dbReference>
<dbReference type="PANTHER" id="PTHR43386:SF25">
    <property type="entry name" value="PEPTIDE ABC TRANSPORTER PERMEASE PROTEIN"/>
    <property type="match status" value="1"/>
</dbReference>
<keyword evidence="2 7" id="KW-0813">Transport</keyword>
<keyword evidence="3" id="KW-1003">Cell membrane</keyword>
<comment type="subcellular location">
    <subcellularLocation>
        <location evidence="1 7">Cell membrane</location>
        <topology evidence="1 7">Multi-pass membrane protein</topology>
    </subcellularLocation>
</comment>
<dbReference type="Pfam" id="PF12911">
    <property type="entry name" value="OppC_N"/>
    <property type="match status" value="1"/>
</dbReference>
<comment type="caution">
    <text evidence="9">The sequence shown here is derived from an EMBL/GenBank/DDBJ whole genome shotgun (WGS) entry which is preliminary data.</text>
</comment>
<evidence type="ECO:0000313" key="9">
    <source>
        <dbReference type="EMBL" id="TSH92770.1"/>
    </source>
</evidence>
<dbReference type="PANTHER" id="PTHR43386">
    <property type="entry name" value="OLIGOPEPTIDE TRANSPORT SYSTEM PERMEASE PROTEIN APPC"/>
    <property type="match status" value="1"/>
</dbReference>
<evidence type="ECO:0000256" key="2">
    <source>
        <dbReference type="ARBA" id="ARBA00022448"/>
    </source>
</evidence>
<dbReference type="Gene3D" id="1.10.3720.10">
    <property type="entry name" value="MetI-like"/>
    <property type="match status" value="1"/>
</dbReference>
<feature type="transmembrane region" description="Helical" evidence="7">
    <location>
        <begin position="117"/>
        <end position="142"/>
    </location>
</feature>